<feature type="domain" description="F-box" evidence="1">
    <location>
        <begin position="8"/>
        <end position="47"/>
    </location>
</feature>
<organism evidence="2 3">
    <name type="scientific">Caenorhabditis tropicalis</name>
    <dbReference type="NCBI Taxonomy" id="1561998"/>
    <lineage>
        <taxon>Eukaryota</taxon>
        <taxon>Metazoa</taxon>
        <taxon>Ecdysozoa</taxon>
        <taxon>Nematoda</taxon>
        <taxon>Chromadorea</taxon>
        <taxon>Rhabditida</taxon>
        <taxon>Rhabditina</taxon>
        <taxon>Rhabditomorpha</taxon>
        <taxon>Rhabditoidea</taxon>
        <taxon>Rhabditidae</taxon>
        <taxon>Peloderinae</taxon>
        <taxon>Caenorhabditis</taxon>
    </lineage>
</organism>
<keyword evidence="2" id="KW-1185">Reference proteome</keyword>
<dbReference type="GO" id="GO:0045087">
    <property type="term" value="P:innate immune response"/>
    <property type="evidence" value="ECO:0007669"/>
    <property type="project" value="TreeGrafter"/>
</dbReference>
<dbReference type="Proteomes" id="UP000095282">
    <property type="component" value="Unplaced"/>
</dbReference>
<dbReference type="AlphaFoldDB" id="A0A1I7SYV4"/>
<name>A0A1I7SYV4_9PELO</name>
<dbReference type="PANTHER" id="PTHR23015">
    <property type="entry name" value="UNCHARACTERIZED C.ELEGANS PROTEIN"/>
    <property type="match status" value="1"/>
</dbReference>
<dbReference type="STRING" id="1561998.A0A1I7SYV4"/>
<evidence type="ECO:0000313" key="3">
    <source>
        <dbReference type="WBParaSite" id="Csp11.Scaffold354.g876.t1"/>
    </source>
</evidence>
<evidence type="ECO:0000259" key="1">
    <source>
        <dbReference type="Pfam" id="PF00646"/>
    </source>
</evidence>
<dbReference type="eggNOG" id="ENOG502THJX">
    <property type="taxonomic scope" value="Eukaryota"/>
</dbReference>
<sequence>MSKLQPIWQNIPFHFKKSVVENLDYVSRCHLRSCSKEEKNIVDSCSSVIDYLCLSLTEPAFGNGEDAEKPAQISIKDKKTEFSKNFKKDDVIERFLSIFLNALVSVNTMEIHVWGIHRKSQHFKFFKAFLIEIKKKNLKFKVRKLELATVFPDKNQLISLIKCLDIDHIVSINLIRTTGFQFEELSKTEQFKKLKELSVETRHEISPELLSHLDSFKVTVKRMIGEVVSEIIKVND</sequence>
<dbReference type="Pfam" id="PF00646">
    <property type="entry name" value="F-box"/>
    <property type="match status" value="1"/>
</dbReference>
<dbReference type="PANTHER" id="PTHR23015:SF7">
    <property type="entry name" value="FTH DOMAIN-CONTAINING PROTEIN"/>
    <property type="match status" value="1"/>
</dbReference>
<proteinExistence type="predicted"/>
<accession>A0A1I7SYV4</accession>
<protein>
    <submittedName>
        <fullName evidence="3">F-box domain-containing protein</fullName>
    </submittedName>
</protein>
<dbReference type="InterPro" id="IPR040161">
    <property type="entry name" value="FB224"/>
</dbReference>
<dbReference type="WBParaSite" id="Csp11.Scaffold354.g876.t1">
    <property type="protein sequence ID" value="Csp11.Scaffold354.g876.t1"/>
    <property type="gene ID" value="Csp11.Scaffold354.g876"/>
</dbReference>
<dbReference type="InterPro" id="IPR001810">
    <property type="entry name" value="F-box_dom"/>
</dbReference>
<evidence type="ECO:0000313" key="2">
    <source>
        <dbReference type="Proteomes" id="UP000095282"/>
    </source>
</evidence>
<reference evidence="3" key="1">
    <citation type="submission" date="2016-11" db="UniProtKB">
        <authorList>
            <consortium name="WormBaseParasite"/>
        </authorList>
    </citation>
    <scope>IDENTIFICATION</scope>
</reference>